<evidence type="ECO:0000256" key="3">
    <source>
        <dbReference type="ARBA" id="ARBA00022475"/>
    </source>
</evidence>
<feature type="transmembrane region" description="Helical" evidence="7">
    <location>
        <begin position="70"/>
        <end position="86"/>
    </location>
</feature>
<dbReference type="PANTHER" id="PTHR33452:SF1">
    <property type="entry name" value="INNER MEMBRANE PROTEIN YPHA-RELATED"/>
    <property type="match status" value="1"/>
</dbReference>
<accession>G8R8I8</accession>
<reference evidence="8 9" key="1">
    <citation type="journal article" date="2012" name="Stand. Genomic Sci.">
        <title>Genome sequence of the orange-pigmented seawater bacterium Owenweeksia hongkongensis type strain (UST20020801(T)).</title>
        <authorList>
            <person name="Riedel T."/>
            <person name="Held B."/>
            <person name="Nolan M."/>
            <person name="Lucas S."/>
            <person name="Lapidus A."/>
            <person name="Tice H."/>
            <person name="Del Rio T.G."/>
            <person name="Cheng J.F."/>
            <person name="Han C."/>
            <person name="Tapia R."/>
            <person name="Goodwin L.A."/>
            <person name="Pitluck S."/>
            <person name="Liolios K."/>
            <person name="Mavromatis K."/>
            <person name="Pagani I."/>
            <person name="Ivanova N."/>
            <person name="Mikhailova N."/>
            <person name="Pati A."/>
            <person name="Chen A."/>
            <person name="Palaniappan K."/>
            <person name="Rohde M."/>
            <person name="Tindall B.J."/>
            <person name="Detter J.C."/>
            <person name="Goker M."/>
            <person name="Woyke T."/>
            <person name="Bristow J."/>
            <person name="Eisen J.A."/>
            <person name="Markowitz V."/>
            <person name="Hugenholtz P."/>
            <person name="Klenk H.P."/>
            <person name="Kyrpides N.C."/>
        </authorList>
    </citation>
    <scope>NUCLEOTIDE SEQUENCE</scope>
    <source>
        <strain evidence="9">DSM 17368 / JCM 12287 / NRRL B-23963</strain>
    </source>
</reference>
<feature type="transmembrane region" description="Helical" evidence="7">
    <location>
        <begin position="98"/>
        <end position="118"/>
    </location>
</feature>
<evidence type="ECO:0000256" key="6">
    <source>
        <dbReference type="ARBA" id="ARBA00023136"/>
    </source>
</evidence>
<evidence type="ECO:0000256" key="2">
    <source>
        <dbReference type="ARBA" id="ARBA00006679"/>
    </source>
</evidence>
<protein>
    <submittedName>
        <fullName evidence="8">Putative membrane protein</fullName>
    </submittedName>
</protein>
<proteinExistence type="inferred from homology"/>
<keyword evidence="5 7" id="KW-1133">Transmembrane helix</keyword>
<name>G8R8I8_OWEHD</name>
<evidence type="ECO:0000256" key="1">
    <source>
        <dbReference type="ARBA" id="ARBA00004651"/>
    </source>
</evidence>
<dbReference type="eggNOG" id="COG2259">
    <property type="taxonomic scope" value="Bacteria"/>
</dbReference>
<evidence type="ECO:0000256" key="7">
    <source>
        <dbReference type="SAM" id="Phobius"/>
    </source>
</evidence>
<dbReference type="Pfam" id="PF07681">
    <property type="entry name" value="DoxX"/>
    <property type="match status" value="1"/>
</dbReference>
<evidence type="ECO:0000256" key="4">
    <source>
        <dbReference type="ARBA" id="ARBA00022692"/>
    </source>
</evidence>
<evidence type="ECO:0000313" key="8">
    <source>
        <dbReference type="EMBL" id="AEV31370.1"/>
    </source>
</evidence>
<dbReference type="InterPro" id="IPR051907">
    <property type="entry name" value="DoxX-like_oxidoreductase"/>
</dbReference>
<dbReference type="OrthoDB" id="9813193at2"/>
<dbReference type="Proteomes" id="UP000005631">
    <property type="component" value="Chromosome"/>
</dbReference>
<comment type="similarity">
    <text evidence="2">Belongs to the DoxX family.</text>
</comment>
<dbReference type="RefSeq" id="WP_014200731.1">
    <property type="nucleotide sequence ID" value="NC_016599.1"/>
</dbReference>
<dbReference type="AlphaFoldDB" id="G8R8I8"/>
<dbReference type="InterPro" id="IPR032808">
    <property type="entry name" value="DoxX"/>
</dbReference>
<sequence>MNIDLGKLLLRLGFGGLMIPHGVSKLQNLLSGSPQFANVFGIGEIPSLILAILSELVCPILVILGIKTRLVSIPVVITMAVAAFVIHGGDPWGKKEMALLYLIGYTAIALVGSGSFAVNKNS</sequence>
<dbReference type="EMBL" id="CP003156">
    <property type="protein sequence ID" value="AEV31370.1"/>
    <property type="molecule type" value="Genomic_DNA"/>
</dbReference>
<keyword evidence="9" id="KW-1185">Reference proteome</keyword>
<dbReference type="STRING" id="926562.Oweho_0349"/>
<dbReference type="GO" id="GO:0005886">
    <property type="term" value="C:plasma membrane"/>
    <property type="evidence" value="ECO:0007669"/>
    <property type="project" value="UniProtKB-SubCell"/>
</dbReference>
<keyword evidence="4 7" id="KW-0812">Transmembrane</keyword>
<feature type="transmembrane region" description="Helical" evidence="7">
    <location>
        <begin position="39"/>
        <end position="63"/>
    </location>
</feature>
<gene>
    <name evidence="8" type="ordered locus">Oweho_0349</name>
</gene>
<dbReference type="HOGENOM" id="CLU_058421_6_5_10"/>
<keyword evidence="6 7" id="KW-0472">Membrane</keyword>
<comment type="subcellular location">
    <subcellularLocation>
        <location evidence="1">Cell membrane</location>
        <topology evidence="1">Multi-pass membrane protein</topology>
    </subcellularLocation>
</comment>
<dbReference type="PANTHER" id="PTHR33452">
    <property type="entry name" value="OXIDOREDUCTASE CATD-RELATED"/>
    <property type="match status" value="1"/>
</dbReference>
<evidence type="ECO:0000256" key="5">
    <source>
        <dbReference type="ARBA" id="ARBA00022989"/>
    </source>
</evidence>
<evidence type="ECO:0000313" key="9">
    <source>
        <dbReference type="Proteomes" id="UP000005631"/>
    </source>
</evidence>
<keyword evidence="3" id="KW-1003">Cell membrane</keyword>
<dbReference type="KEGG" id="oho:Oweho_0349"/>
<organism evidence="8 9">
    <name type="scientific">Owenweeksia hongkongensis (strain DSM 17368 / CIP 108786 / JCM 12287 / NRRL B-23963 / UST20020801)</name>
    <dbReference type="NCBI Taxonomy" id="926562"/>
    <lineage>
        <taxon>Bacteria</taxon>
        <taxon>Pseudomonadati</taxon>
        <taxon>Bacteroidota</taxon>
        <taxon>Flavobacteriia</taxon>
        <taxon>Flavobacteriales</taxon>
        <taxon>Owenweeksiaceae</taxon>
        <taxon>Owenweeksia</taxon>
    </lineage>
</organism>